<organism evidence="2 3">
    <name type="scientific">Aspergillus violaceofuscus (strain CBS 115571)</name>
    <dbReference type="NCBI Taxonomy" id="1450538"/>
    <lineage>
        <taxon>Eukaryota</taxon>
        <taxon>Fungi</taxon>
        <taxon>Dikarya</taxon>
        <taxon>Ascomycota</taxon>
        <taxon>Pezizomycotina</taxon>
        <taxon>Eurotiomycetes</taxon>
        <taxon>Eurotiomycetidae</taxon>
        <taxon>Eurotiales</taxon>
        <taxon>Aspergillaceae</taxon>
        <taxon>Aspergillus</taxon>
    </lineage>
</organism>
<protein>
    <submittedName>
        <fullName evidence="2">Uncharacterized protein</fullName>
    </submittedName>
</protein>
<dbReference type="EMBL" id="KZ825165">
    <property type="protein sequence ID" value="PYI16735.1"/>
    <property type="molecule type" value="Genomic_DNA"/>
</dbReference>
<dbReference type="PROSITE" id="PS51257">
    <property type="entry name" value="PROKAR_LIPOPROTEIN"/>
    <property type="match status" value="1"/>
</dbReference>
<gene>
    <name evidence="2" type="ORF">BO99DRAFT_213525</name>
</gene>
<accession>A0A2V5GYZ6</accession>
<keyword evidence="1" id="KW-0472">Membrane</keyword>
<name>A0A2V5GYZ6_ASPV1</name>
<reference evidence="2 3" key="1">
    <citation type="submission" date="2018-02" db="EMBL/GenBank/DDBJ databases">
        <title>The genomes of Aspergillus section Nigri reveals drivers in fungal speciation.</title>
        <authorList>
            <consortium name="DOE Joint Genome Institute"/>
            <person name="Vesth T.C."/>
            <person name="Nybo J."/>
            <person name="Theobald S."/>
            <person name="Brandl J."/>
            <person name="Frisvad J.C."/>
            <person name="Nielsen K.F."/>
            <person name="Lyhne E.K."/>
            <person name="Kogle M.E."/>
            <person name="Kuo A."/>
            <person name="Riley R."/>
            <person name="Clum A."/>
            <person name="Nolan M."/>
            <person name="Lipzen A."/>
            <person name="Salamov A."/>
            <person name="Henrissat B."/>
            <person name="Wiebenga A."/>
            <person name="De vries R.P."/>
            <person name="Grigoriev I.V."/>
            <person name="Mortensen U.H."/>
            <person name="Andersen M.R."/>
            <person name="Baker S.E."/>
        </authorList>
    </citation>
    <scope>NUCLEOTIDE SEQUENCE [LARGE SCALE GENOMIC DNA]</scope>
    <source>
        <strain evidence="2 3">CBS 115571</strain>
    </source>
</reference>
<proteinExistence type="predicted"/>
<evidence type="ECO:0000313" key="3">
    <source>
        <dbReference type="Proteomes" id="UP000249829"/>
    </source>
</evidence>
<evidence type="ECO:0000256" key="1">
    <source>
        <dbReference type="SAM" id="Phobius"/>
    </source>
</evidence>
<keyword evidence="3" id="KW-1185">Reference proteome</keyword>
<keyword evidence="1" id="KW-0812">Transmembrane</keyword>
<dbReference type="AlphaFoldDB" id="A0A2V5GYZ6"/>
<sequence>MSKTSAVLYVISLTSWVSCLSNRIKKRARAMDSRPNTVSTKIERSTEKKLIIQGTCCCSGS</sequence>
<feature type="transmembrane region" description="Helical" evidence="1">
    <location>
        <begin position="6"/>
        <end position="24"/>
    </location>
</feature>
<dbReference type="Proteomes" id="UP000249829">
    <property type="component" value="Unassembled WGS sequence"/>
</dbReference>
<keyword evidence="1" id="KW-1133">Transmembrane helix</keyword>
<evidence type="ECO:0000313" key="2">
    <source>
        <dbReference type="EMBL" id="PYI16735.1"/>
    </source>
</evidence>